<dbReference type="Pfam" id="PF01041">
    <property type="entry name" value="DegT_DnrJ_EryC1"/>
    <property type="match status" value="1"/>
</dbReference>
<dbReference type="AlphaFoldDB" id="A0A1F5ZJ90"/>
<dbReference type="GO" id="GO:0008483">
    <property type="term" value="F:transaminase activity"/>
    <property type="evidence" value="ECO:0007669"/>
    <property type="project" value="TreeGrafter"/>
</dbReference>
<dbReference type="InterPro" id="IPR015424">
    <property type="entry name" value="PyrdxlP-dep_Trfase"/>
</dbReference>
<reference evidence="6 7" key="1">
    <citation type="journal article" date="2016" name="Nat. Commun.">
        <title>Thousands of microbial genomes shed light on interconnected biogeochemical processes in an aquifer system.</title>
        <authorList>
            <person name="Anantharaman K."/>
            <person name="Brown C.T."/>
            <person name="Hug L.A."/>
            <person name="Sharon I."/>
            <person name="Castelle C.J."/>
            <person name="Probst A.J."/>
            <person name="Thomas B.C."/>
            <person name="Singh A."/>
            <person name="Wilkins M.J."/>
            <person name="Karaoz U."/>
            <person name="Brodie E.L."/>
            <person name="Williams K.H."/>
            <person name="Hubbard S.S."/>
            <person name="Banfield J.F."/>
        </authorList>
    </citation>
    <scope>NUCLEOTIDE SEQUENCE [LARGE SCALE GENOMIC DNA]</scope>
</reference>
<feature type="modified residue" description="N6-(pyridoxal phosphate)lysine" evidence="4">
    <location>
        <position position="181"/>
    </location>
</feature>
<gene>
    <name evidence="6" type="ORF">A3D77_04410</name>
</gene>
<protein>
    <recommendedName>
        <fullName evidence="8">Aminotransferase DegT</fullName>
    </recommendedName>
</protein>
<evidence type="ECO:0000256" key="2">
    <source>
        <dbReference type="ARBA" id="ARBA00037999"/>
    </source>
</evidence>
<dbReference type="PIRSF" id="PIRSF000390">
    <property type="entry name" value="PLP_StrS"/>
    <property type="match status" value="1"/>
</dbReference>
<dbReference type="CDD" id="cd00616">
    <property type="entry name" value="AHBA_syn"/>
    <property type="match status" value="1"/>
</dbReference>
<evidence type="ECO:0000256" key="1">
    <source>
        <dbReference type="ARBA" id="ARBA00022898"/>
    </source>
</evidence>
<name>A0A1F5ZJ90_9BACT</name>
<sequence length="367" mass="41198">MINVTKTDLPSLSIYNKYLKKIWLSGWVTNNGEHVQLLTSQLSKYLGVKNISLVANGTLALQLSIKALDLHGEIITTPFTFAATTNAILWGGAVPVFADINPHTFNLSPEDAEKKITKKTSAILAVHVYGNPCDVVRLETIGRKYKIRIIYDAAHAFGVHYNGKPILRYGDISTLSFHATKIFHTIEGGAVIARDQKISEKLELLKDFGILSEERITLPGINAKMNEFQAVMGLCNLKAVDKNISLREKIYNRYVKELGDIPSLKFQKLTASLYNYSYMPVCFSSKKTRDRVFKYLLNHHIKARKYFYPLTSDFDFIYKNSVAKKAAGDLRVAKDIANSILCLPIYSTLSLSIVDKIITLIKKAVTK</sequence>
<dbReference type="STRING" id="1798382.A3D77_04410"/>
<dbReference type="EMBL" id="MFJL01000044">
    <property type="protein sequence ID" value="OGG12556.1"/>
    <property type="molecule type" value="Genomic_DNA"/>
</dbReference>
<dbReference type="GO" id="GO:0000271">
    <property type="term" value="P:polysaccharide biosynthetic process"/>
    <property type="evidence" value="ECO:0007669"/>
    <property type="project" value="TreeGrafter"/>
</dbReference>
<dbReference type="InterPro" id="IPR000653">
    <property type="entry name" value="DegT/StrS_aminotransferase"/>
</dbReference>
<evidence type="ECO:0000256" key="3">
    <source>
        <dbReference type="PIRSR" id="PIRSR000390-1"/>
    </source>
</evidence>
<evidence type="ECO:0000256" key="4">
    <source>
        <dbReference type="PIRSR" id="PIRSR000390-2"/>
    </source>
</evidence>
<comment type="similarity">
    <text evidence="2 5">Belongs to the DegT/DnrJ/EryC1 family.</text>
</comment>
<comment type="caution">
    <text evidence="6">The sequence shown here is derived from an EMBL/GenBank/DDBJ whole genome shotgun (WGS) entry which is preliminary data.</text>
</comment>
<feature type="active site" description="Proton acceptor" evidence="3">
    <location>
        <position position="181"/>
    </location>
</feature>
<evidence type="ECO:0008006" key="8">
    <source>
        <dbReference type="Google" id="ProtNLM"/>
    </source>
</evidence>
<dbReference type="Gene3D" id="3.40.640.10">
    <property type="entry name" value="Type I PLP-dependent aspartate aminotransferase-like (Major domain)"/>
    <property type="match status" value="1"/>
</dbReference>
<accession>A0A1F5ZJ90</accession>
<dbReference type="SUPFAM" id="SSF53383">
    <property type="entry name" value="PLP-dependent transferases"/>
    <property type="match status" value="1"/>
</dbReference>
<dbReference type="PANTHER" id="PTHR30244:SF9">
    <property type="entry name" value="PROTEIN RV3402C"/>
    <property type="match status" value="1"/>
</dbReference>
<evidence type="ECO:0000256" key="5">
    <source>
        <dbReference type="RuleBase" id="RU004508"/>
    </source>
</evidence>
<evidence type="ECO:0000313" key="6">
    <source>
        <dbReference type="EMBL" id="OGG12556.1"/>
    </source>
</evidence>
<proteinExistence type="inferred from homology"/>
<organism evidence="6 7">
    <name type="scientific">Candidatus Gottesmanbacteria bacterium RIFCSPHIGHO2_02_FULL_39_11</name>
    <dbReference type="NCBI Taxonomy" id="1798382"/>
    <lineage>
        <taxon>Bacteria</taxon>
        <taxon>Candidatus Gottesmaniibacteriota</taxon>
    </lineage>
</organism>
<dbReference type="PANTHER" id="PTHR30244">
    <property type="entry name" value="TRANSAMINASE"/>
    <property type="match status" value="1"/>
</dbReference>
<keyword evidence="1 4" id="KW-0663">Pyridoxal phosphate</keyword>
<dbReference type="Proteomes" id="UP000176923">
    <property type="component" value="Unassembled WGS sequence"/>
</dbReference>
<dbReference type="InterPro" id="IPR015421">
    <property type="entry name" value="PyrdxlP-dep_Trfase_major"/>
</dbReference>
<dbReference type="GO" id="GO:0030170">
    <property type="term" value="F:pyridoxal phosphate binding"/>
    <property type="evidence" value="ECO:0007669"/>
    <property type="project" value="TreeGrafter"/>
</dbReference>
<evidence type="ECO:0000313" key="7">
    <source>
        <dbReference type="Proteomes" id="UP000176923"/>
    </source>
</evidence>